<accession>A0A6G5ABQ7</accession>
<protein>
    <submittedName>
        <fullName evidence="2">Uncharacterized protein</fullName>
    </submittedName>
</protein>
<keyword evidence="1" id="KW-0472">Membrane</keyword>
<organism evidence="2">
    <name type="scientific">Rhipicephalus microplus</name>
    <name type="common">Cattle tick</name>
    <name type="synonym">Boophilus microplus</name>
    <dbReference type="NCBI Taxonomy" id="6941"/>
    <lineage>
        <taxon>Eukaryota</taxon>
        <taxon>Metazoa</taxon>
        <taxon>Ecdysozoa</taxon>
        <taxon>Arthropoda</taxon>
        <taxon>Chelicerata</taxon>
        <taxon>Arachnida</taxon>
        <taxon>Acari</taxon>
        <taxon>Parasitiformes</taxon>
        <taxon>Ixodida</taxon>
        <taxon>Ixodoidea</taxon>
        <taxon>Ixodidae</taxon>
        <taxon>Rhipicephalinae</taxon>
        <taxon>Rhipicephalus</taxon>
        <taxon>Boophilus</taxon>
    </lineage>
</organism>
<reference evidence="2" key="1">
    <citation type="submission" date="2020-03" db="EMBL/GenBank/DDBJ databases">
        <title>A transcriptome and proteome of the tick Rhipicephalus microplus shaped by the genetic composition of its hosts and developmental stage.</title>
        <authorList>
            <person name="Garcia G.R."/>
            <person name="Ribeiro J.M.C."/>
            <person name="Maruyama S.R."/>
            <person name="Gardinasse L.G."/>
            <person name="Nelson K."/>
            <person name="Ferreira B.R."/>
            <person name="Andrade T.G."/>
            <person name="Santos I.K.F.M."/>
        </authorList>
    </citation>
    <scope>NUCLEOTIDE SEQUENCE</scope>
    <source>
        <strain evidence="2">NSGR</strain>
        <tissue evidence="2">Salivary glands</tissue>
    </source>
</reference>
<keyword evidence="1" id="KW-0812">Transmembrane</keyword>
<dbReference type="VEuPathDB" id="VectorBase:LOC119176432"/>
<keyword evidence="1" id="KW-1133">Transmembrane helix</keyword>
<feature type="transmembrane region" description="Helical" evidence="1">
    <location>
        <begin position="61"/>
        <end position="80"/>
    </location>
</feature>
<evidence type="ECO:0000313" key="2">
    <source>
        <dbReference type="EMBL" id="NIE48431.1"/>
    </source>
</evidence>
<proteinExistence type="predicted"/>
<sequence>MLVTTVPRLAFTGNQINLMPKLGFGSAMWWMLLHICCAGVILSTEKSSAVCIKTDAFNRQLIYTTTSFIYCCLQAISWVIFMQSSYTLILLLLDFVGRLLRVLFWDVCC</sequence>
<dbReference type="OrthoDB" id="417037at2759"/>
<name>A0A6G5ABQ7_RHIMP</name>
<evidence type="ECO:0000256" key="1">
    <source>
        <dbReference type="SAM" id="Phobius"/>
    </source>
</evidence>
<feature type="transmembrane region" description="Helical" evidence="1">
    <location>
        <begin position="86"/>
        <end position="104"/>
    </location>
</feature>
<dbReference type="AlphaFoldDB" id="A0A6G5ABQ7"/>
<feature type="transmembrane region" description="Helical" evidence="1">
    <location>
        <begin position="22"/>
        <end position="41"/>
    </location>
</feature>
<dbReference type="EMBL" id="GIKN01006158">
    <property type="protein sequence ID" value="NIE48431.1"/>
    <property type="molecule type" value="Transcribed_RNA"/>
</dbReference>